<reference evidence="3" key="1">
    <citation type="submission" date="2013-03" db="EMBL/GenBank/DDBJ databases">
        <title>The Genome Sequence of Anopheles dirus WRAIR2.</title>
        <authorList>
            <consortium name="The Broad Institute Genomics Platform"/>
            <person name="Neafsey D.E."/>
            <person name="Walton C."/>
            <person name="Walker B."/>
            <person name="Young S.K."/>
            <person name="Zeng Q."/>
            <person name="Gargeya S."/>
            <person name="Fitzgerald M."/>
            <person name="Haas B."/>
            <person name="Abouelleil A."/>
            <person name="Allen A.W."/>
            <person name="Alvarado L."/>
            <person name="Arachchi H.M."/>
            <person name="Berlin A.M."/>
            <person name="Chapman S.B."/>
            <person name="Gainer-Dewar J."/>
            <person name="Goldberg J."/>
            <person name="Griggs A."/>
            <person name="Gujja S."/>
            <person name="Hansen M."/>
            <person name="Howarth C."/>
            <person name="Imamovic A."/>
            <person name="Ireland A."/>
            <person name="Larimer J."/>
            <person name="McCowan C."/>
            <person name="Murphy C."/>
            <person name="Pearson M."/>
            <person name="Poon T.W."/>
            <person name="Priest M."/>
            <person name="Roberts A."/>
            <person name="Saif S."/>
            <person name="Shea T."/>
            <person name="Sisk P."/>
            <person name="Sykes S."/>
            <person name="Wortman J."/>
            <person name="Nusbaum C."/>
            <person name="Birren B."/>
        </authorList>
    </citation>
    <scope>NUCLEOTIDE SEQUENCE [LARGE SCALE GENOMIC DNA]</scope>
    <source>
        <strain evidence="3">WRAIR2</strain>
    </source>
</reference>
<feature type="region of interest" description="Disordered" evidence="1">
    <location>
        <begin position="26"/>
        <end position="45"/>
    </location>
</feature>
<dbReference type="EnsemblMetazoa" id="ADIR014260-RA">
    <property type="protein sequence ID" value="ADIR014260-PA"/>
    <property type="gene ID" value="ADIR014260"/>
</dbReference>
<reference evidence="2" key="2">
    <citation type="submission" date="2020-05" db="UniProtKB">
        <authorList>
            <consortium name="EnsemblMetazoa"/>
        </authorList>
    </citation>
    <scope>IDENTIFICATION</scope>
    <source>
        <strain evidence="2">WRAIR2</strain>
    </source>
</reference>
<dbReference type="AlphaFoldDB" id="A0A182NWJ1"/>
<protein>
    <submittedName>
        <fullName evidence="2">Uncharacterized protein</fullName>
    </submittedName>
</protein>
<keyword evidence="3" id="KW-1185">Reference proteome</keyword>
<organism evidence="2 3">
    <name type="scientific">Anopheles dirus</name>
    <dbReference type="NCBI Taxonomy" id="7168"/>
    <lineage>
        <taxon>Eukaryota</taxon>
        <taxon>Metazoa</taxon>
        <taxon>Ecdysozoa</taxon>
        <taxon>Arthropoda</taxon>
        <taxon>Hexapoda</taxon>
        <taxon>Insecta</taxon>
        <taxon>Pterygota</taxon>
        <taxon>Neoptera</taxon>
        <taxon>Endopterygota</taxon>
        <taxon>Diptera</taxon>
        <taxon>Nematocera</taxon>
        <taxon>Culicoidea</taxon>
        <taxon>Culicidae</taxon>
        <taxon>Anophelinae</taxon>
        <taxon>Anopheles</taxon>
    </lineage>
</organism>
<dbReference type="VEuPathDB" id="VectorBase:ADIR014260"/>
<name>A0A182NWJ1_9DIPT</name>
<evidence type="ECO:0000256" key="1">
    <source>
        <dbReference type="SAM" id="MobiDB-lite"/>
    </source>
</evidence>
<sequence>MRRKSSIEHFFIPGCAFGDTRRTGKAPQELVGSAGKPIPSGRVCV</sequence>
<proteinExistence type="predicted"/>
<accession>A0A182NWJ1</accession>
<dbReference type="Proteomes" id="UP000075884">
    <property type="component" value="Unassembled WGS sequence"/>
</dbReference>
<evidence type="ECO:0000313" key="2">
    <source>
        <dbReference type="EnsemblMetazoa" id="ADIR014260-PA"/>
    </source>
</evidence>
<evidence type="ECO:0000313" key="3">
    <source>
        <dbReference type="Proteomes" id="UP000075884"/>
    </source>
</evidence>